<feature type="compositionally biased region" description="Low complexity" evidence="1">
    <location>
        <begin position="280"/>
        <end position="308"/>
    </location>
</feature>
<evidence type="ECO:0000313" key="2">
    <source>
        <dbReference type="EMBL" id="CAE0554378.1"/>
    </source>
</evidence>
<feature type="region of interest" description="Disordered" evidence="1">
    <location>
        <begin position="194"/>
        <end position="385"/>
    </location>
</feature>
<feature type="compositionally biased region" description="Low complexity" evidence="1">
    <location>
        <begin position="201"/>
        <end position="240"/>
    </location>
</feature>
<feature type="compositionally biased region" description="Basic and acidic residues" evidence="1">
    <location>
        <begin position="53"/>
        <end position="74"/>
    </location>
</feature>
<dbReference type="AlphaFoldDB" id="A0A7S3WF83"/>
<feature type="compositionally biased region" description="Low complexity" evidence="1">
    <location>
        <begin position="316"/>
        <end position="338"/>
    </location>
</feature>
<reference evidence="2" key="1">
    <citation type="submission" date="2021-01" db="EMBL/GenBank/DDBJ databases">
        <authorList>
            <person name="Corre E."/>
            <person name="Pelletier E."/>
            <person name="Niang G."/>
            <person name="Scheremetjew M."/>
            <person name="Finn R."/>
            <person name="Kale V."/>
            <person name="Holt S."/>
            <person name="Cochrane G."/>
            <person name="Meng A."/>
            <person name="Brown T."/>
            <person name="Cohen L."/>
        </authorList>
    </citation>
    <scope>NUCLEOTIDE SEQUENCE</scope>
    <source>
        <strain evidence="2">379</strain>
    </source>
</reference>
<dbReference type="SUPFAM" id="SSF54928">
    <property type="entry name" value="RNA-binding domain, RBD"/>
    <property type="match status" value="1"/>
</dbReference>
<gene>
    <name evidence="2" type="ORF">EHUX00137_LOCUS20606</name>
</gene>
<organism evidence="2">
    <name type="scientific">Emiliania huxleyi</name>
    <name type="common">Coccolithophore</name>
    <name type="synonym">Pontosphaera huxleyi</name>
    <dbReference type="NCBI Taxonomy" id="2903"/>
    <lineage>
        <taxon>Eukaryota</taxon>
        <taxon>Haptista</taxon>
        <taxon>Haptophyta</taxon>
        <taxon>Prymnesiophyceae</taxon>
        <taxon>Isochrysidales</taxon>
        <taxon>Noelaerhabdaceae</taxon>
        <taxon>Emiliania</taxon>
    </lineage>
</organism>
<dbReference type="Gene3D" id="3.30.70.330">
    <property type="match status" value="1"/>
</dbReference>
<feature type="compositionally biased region" description="Basic and acidic residues" evidence="1">
    <location>
        <begin position="268"/>
        <end position="279"/>
    </location>
</feature>
<proteinExistence type="predicted"/>
<name>A0A7S3WF83_EMIHU</name>
<sequence length="439" mass="46600">MRGGSRSGMACAFVRFATQETAQRAIDAIHGNVTLPDASEPLVVRWADAPGSRGRESRGRQPNERRRSGGDRRSGGGGGGGGMAGRYGMGGYAMQHGGYTYGPTAQYMSMHNQMQYGAAYGQMYGQMGTSGYHAGYPQHAQMSYGYGYSQHGMGMPQGQGTPHEQQQAQQAQQLQFMYAQQQYAQQAAMAQGAGVVPSHMQQHGYPPQQQSPGPGPQQGQPMGMGSPPQQQQQQQLFQKQQLRHASPSNQPAPQLGSPQHSSSLSPAPRRDQPPPRRDAALSPSQQQGQPQAQSPASSLSSPLQQSPPQQQPPQQQPLQQHTSRHQSPQPQTQQSSSPLFGCPRGSPESGVLSRSITSPPPRPPAPTRAVAAAPSPSPGVPHCPTSHALAPTARIHSSVPPCACRRLADGGRRGALAGLVRRFFRDSLAAAAEPSSSSV</sequence>
<feature type="compositionally biased region" description="Polar residues" evidence="1">
    <location>
        <begin position="246"/>
        <end position="265"/>
    </location>
</feature>
<feature type="region of interest" description="Disordered" evidence="1">
    <location>
        <begin position="153"/>
        <end position="172"/>
    </location>
</feature>
<protein>
    <recommendedName>
        <fullName evidence="3">RRM domain-containing protein</fullName>
    </recommendedName>
</protein>
<dbReference type="EMBL" id="HBIR01026717">
    <property type="protein sequence ID" value="CAE0554378.1"/>
    <property type="molecule type" value="Transcribed_RNA"/>
</dbReference>
<dbReference type="InterPro" id="IPR012677">
    <property type="entry name" value="Nucleotide-bd_a/b_plait_sf"/>
</dbReference>
<accession>A0A7S3WF83</accession>
<feature type="region of interest" description="Disordered" evidence="1">
    <location>
        <begin position="47"/>
        <end position="82"/>
    </location>
</feature>
<dbReference type="GO" id="GO:0003676">
    <property type="term" value="F:nucleic acid binding"/>
    <property type="evidence" value="ECO:0007669"/>
    <property type="project" value="InterPro"/>
</dbReference>
<evidence type="ECO:0008006" key="3">
    <source>
        <dbReference type="Google" id="ProtNLM"/>
    </source>
</evidence>
<dbReference type="InterPro" id="IPR035979">
    <property type="entry name" value="RBD_domain_sf"/>
</dbReference>
<evidence type="ECO:0000256" key="1">
    <source>
        <dbReference type="SAM" id="MobiDB-lite"/>
    </source>
</evidence>